<dbReference type="RefSeq" id="XP_012184390.1">
    <property type="nucleotide sequence ID" value="XM_012329000.1"/>
</dbReference>
<gene>
    <name evidence="1" type="ORF">FIBRA_07314</name>
</gene>
<sequence>MAAVISPSCLAFPPPSPMSSPPPPSHDGQFAFALIKGSICLVQLPPAYATQGGLASALLASDVHIFRHEFITQFRFSHSAAVHPADLHVLEPIDAQHTLYEEDKGTVFLARDLMARLQRLTVDAQRSFRRPRVAVSH</sequence>
<dbReference type="Proteomes" id="UP000006352">
    <property type="component" value="Unassembled WGS sequence"/>
</dbReference>
<dbReference type="EMBL" id="HE797179">
    <property type="protein sequence ID" value="CCM05107.1"/>
    <property type="molecule type" value="Genomic_DNA"/>
</dbReference>
<evidence type="ECO:0000313" key="2">
    <source>
        <dbReference type="Proteomes" id="UP000006352"/>
    </source>
</evidence>
<dbReference type="HOGENOM" id="CLU_141114_1_0_1"/>
<dbReference type="OrthoDB" id="3231772at2759"/>
<dbReference type="AlphaFoldDB" id="J4I0H1"/>
<protein>
    <submittedName>
        <fullName evidence="1">Uncharacterized protein</fullName>
    </submittedName>
</protein>
<reference evidence="1 2" key="1">
    <citation type="journal article" date="2012" name="Appl. Environ. Microbiol.">
        <title>Short-read sequencing for genomic analysis of the brown rot fungus Fibroporia radiculosa.</title>
        <authorList>
            <person name="Tang J.D."/>
            <person name="Perkins A.D."/>
            <person name="Sonstegard T.S."/>
            <person name="Schroeder S.G."/>
            <person name="Burgess S.C."/>
            <person name="Diehl S.V."/>
        </authorList>
    </citation>
    <scope>NUCLEOTIDE SEQUENCE [LARGE SCALE GENOMIC DNA]</scope>
    <source>
        <strain evidence="1 2">TFFH 294</strain>
    </source>
</reference>
<proteinExistence type="predicted"/>
<dbReference type="GeneID" id="24100018"/>
<name>J4I0H1_9APHY</name>
<keyword evidence="2" id="KW-1185">Reference proteome</keyword>
<accession>J4I0H1</accession>
<dbReference type="InParanoid" id="J4I0H1"/>
<evidence type="ECO:0000313" key="1">
    <source>
        <dbReference type="EMBL" id="CCM05107.1"/>
    </source>
</evidence>
<organism evidence="1 2">
    <name type="scientific">Fibroporia radiculosa</name>
    <dbReference type="NCBI Taxonomy" id="599839"/>
    <lineage>
        <taxon>Eukaryota</taxon>
        <taxon>Fungi</taxon>
        <taxon>Dikarya</taxon>
        <taxon>Basidiomycota</taxon>
        <taxon>Agaricomycotina</taxon>
        <taxon>Agaricomycetes</taxon>
        <taxon>Polyporales</taxon>
        <taxon>Fibroporiaceae</taxon>
        <taxon>Fibroporia</taxon>
    </lineage>
</organism>